<protein>
    <submittedName>
        <fullName evidence="2">Uncharacterized protein</fullName>
    </submittedName>
</protein>
<gene>
    <name evidence="2" type="ORF">TRFO_29551</name>
</gene>
<dbReference type="GeneID" id="94841551"/>
<sequence>MFSLAKFVDEQLNFFGDVLDKRPSQVSRSLRDPLLLVLDDNLPLKSKVTSLLHSELASQKVWAITNIARLVSMNINCDDLIKEIPKCFLSKSAKVELAAAKLCHALLYYDAAKYTEFFIKPVMDRITAVPAMEYAQCIELMAPQIDSIDSISSFVPLIKKLFEQDDSHQHAGSLIVKNIPTIDVTEEEFQTIFLTSKVFVNEYLSPQIALNFSEAKFGENWLEVTLPNQLLQLDERFHQGVAKFFVDFMGRIKTPNLYSSVHDAFDWAVKDPRIALSIIQKVDIVSKSRFVDLVNKVYQLLLTIANFNESFIRKDLPKILVDNPMLFNAPENVLKQVFTSLGNDSDPIVKCAFLEQLEIIYNSTKLSRTKEHILMLYQNMLKDNDIKVLEKLVTETSSMFVVLADQRPSQIMNLFLHIAELFKTRWRFFSKILRSFEMFPTNTLVYGIKPLLSLICEAVKVNPQVLMPQVISFYTFCIHSRFDCLKLPDLLRYLAHEYGKSEKYQMRIVYIKLANSLLNEFNDDRSYYIENIWSHIAEYKNESVEFVYIKLLEYILAFIPKYDVKDSNRLTQDVLSILSNKKFCDSQNPDIVYLISRIKPLVPNQPRSMSAQPSFEHLPAIVDKTSPRLRRPINTPQSPHRGNASGAFQSGSPNAPIKMPPRPNQPSCRKPSPKVSTRPRPQSFMPNTRSMVKSSSNSGINSMRFPKL</sequence>
<organism evidence="2 3">
    <name type="scientific">Tritrichomonas foetus</name>
    <dbReference type="NCBI Taxonomy" id="1144522"/>
    <lineage>
        <taxon>Eukaryota</taxon>
        <taxon>Metamonada</taxon>
        <taxon>Parabasalia</taxon>
        <taxon>Tritrichomonadida</taxon>
        <taxon>Tritrichomonadidae</taxon>
        <taxon>Tritrichomonas</taxon>
    </lineage>
</organism>
<feature type="region of interest" description="Disordered" evidence="1">
    <location>
        <begin position="605"/>
        <end position="708"/>
    </location>
</feature>
<dbReference type="RefSeq" id="XP_068356228.1">
    <property type="nucleotide sequence ID" value="XM_068506847.1"/>
</dbReference>
<dbReference type="InterPro" id="IPR011989">
    <property type="entry name" value="ARM-like"/>
</dbReference>
<dbReference type="Proteomes" id="UP000179807">
    <property type="component" value="Unassembled WGS sequence"/>
</dbReference>
<name>A0A1J4JZY8_9EUKA</name>
<dbReference type="SUPFAM" id="SSF48371">
    <property type="entry name" value="ARM repeat"/>
    <property type="match status" value="1"/>
</dbReference>
<feature type="compositionally biased region" description="Polar residues" evidence="1">
    <location>
        <begin position="634"/>
        <end position="653"/>
    </location>
</feature>
<evidence type="ECO:0000313" key="2">
    <source>
        <dbReference type="EMBL" id="OHT03092.1"/>
    </source>
</evidence>
<dbReference type="Gene3D" id="1.25.10.10">
    <property type="entry name" value="Leucine-rich Repeat Variant"/>
    <property type="match status" value="1"/>
</dbReference>
<feature type="compositionally biased region" description="Polar residues" evidence="1">
    <location>
        <begin position="684"/>
        <end position="701"/>
    </location>
</feature>
<reference evidence="2" key="1">
    <citation type="submission" date="2016-10" db="EMBL/GenBank/DDBJ databases">
        <authorList>
            <person name="Benchimol M."/>
            <person name="Almeida L.G."/>
            <person name="Vasconcelos A.T."/>
            <person name="Perreira-Neves A."/>
            <person name="Rosa I.A."/>
            <person name="Tasca T."/>
            <person name="Bogo M.R."/>
            <person name="de Souza W."/>
        </authorList>
    </citation>
    <scope>NUCLEOTIDE SEQUENCE [LARGE SCALE GENOMIC DNA]</scope>
    <source>
        <strain evidence="2">K</strain>
    </source>
</reference>
<evidence type="ECO:0000256" key="1">
    <source>
        <dbReference type="SAM" id="MobiDB-lite"/>
    </source>
</evidence>
<evidence type="ECO:0000313" key="3">
    <source>
        <dbReference type="Proteomes" id="UP000179807"/>
    </source>
</evidence>
<keyword evidence="3" id="KW-1185">Reference proteome</keyword>
<accession>A0A1J4JZY8</accession>
<proteinExistence type="predicted"/>
<dbReference type="InterPro" id="IPR016024">
    <property type="entry name" value="ARM-type_fold"/>
</dbReference>
<dbReference type="AlphaFoldDB" id="A0A1J4JZY8"/>
<dbReference type="VEuPathDB" id="TrichDB:TRFO_29551"/>
<comment type="caution">
    <text evidence="2">The sequence shown here is derived from an EMBL/GenBank/DDBJ whole genome shotgun (WGS) entry which is preliminary data.</text>
</comment>
<dbReference type="EMBL" id="MLAK01000839">
    <property type="protein sequence ID" value="OHT03092.1"/>
    <property type="molecule type" value="Genomic_DNA"/>
</dbReference>